<keyword evidence="6 13" id="KW-0808">Transferase</keyword>
<feature type="region of interest" description="Disordered" evidence="14">
    <location>
        <begin position="1"/>
        <end position="38"/>
    </location>
</feature>
<dbReference type="Pfam" id="PF08544">
    <property type="entry name" value="GHMP_kinases_C"/>
    <property type="match status" value="1"/>
</dbReference>
<evidence type="ECO:0000256" key="11">
    <source>
        <dbReference type="ARBA" id="ARBA00049375"/>
    </source>
</evidence>
<dbReference type="PRINTS" id="PR00958">
    <property type="entry name" value="HOMSERKINASE"/>
</dbReference>
<evidence type="ECO:0000256" key="9">
    <source>
        <dbReference type="ARBA" id="ARBA00022777"/>
    </source>
</evidence>
<dbReference type="Gene3D" id="3.30.230.10">
    <property type="match status" value="1"/>
</dbReference>
<keyword evidence="10 13" id="KW-0067">ATP-binding</keyword>
<keyword evidence="7 13" id="KW-0791">Threonine biosynthesis</keyword>
<dbReference type="PANTHER" id="PTHR20861">
    <property type="entry name" value="HOMOSERINE/4-DIPHOSPHOCYTIDYL-2-C-METHYL-D-ERYTHRITOL KINASE"/>
    <property type="match status" value="1"/>
</dbReference>
<evidence type="ECO:0000256" key="3">
    <source>
        <dbReference type="ARBA" id="ARBA00012078"/>
    </source>
</evidence>
<dbReference type="GO" id="GO:0004413">
    <property type="term" value="F:homoserine kinase activity"/>
    <property type="evidence" value="ECO:0007669"/>
    <property type="project" value="UniProtKB-UniRule"/>
</dbReference>
<keyword evidence="13" id="KW-0963">Cytoplasm</keyword>
<dbReference type="Proteomes" id="UP000292003">
    <property type="component" value="Unassembled WGS sequence"/>
</dbReference>
<dbReference type="InterPro" id="IPR020568">
    <property type="entry name" value="Ribosomal_Su5_D2-typ_SF"/>
</dbReference>
<evidence type="ECO:0000313" key="17">
    <source>
        <dbReference type="EMBL" id="RZQ60881.1"/>
    </source>
</evidence>
<comment type="caution">
    <text evidence="17">The sequence shown here is derived from an EMBL/GenBank/DDBJ whole genome shotgun (WGS) entry which is preliminary data.</text>
</comment>
<dbReference type="SUPFAM" id="SSF54211">
    <property type="entry name" value="Ribosomal protein S5 domain 2-like"/>
    <property type="match status" value="1"/>
</dbReference>
<evidence type="ECO:0000313" key="18">
    <source>
        <dbReference type="Proteomes" id="UP000292003"/>
    </source>
</evidence>
<dbReference type="InterPro" id="IPR006204">
    <property type="entry name" value="GHMP_kinase_N_dom"/>
</dbReference>
<reference evidence="17 18" key="1">
    <citation type="submission" date="2019-02" db="EMBL/GenBank/DDBJ databases">
        <title>Draft genome sequence of Amycolatopsis sp. 8-3EHSu isolated from roots of Suaeda maritima.</title>
        <authorList>
            <person name="Duangmal K."/>
            <person name="Chantavorakit T."/>
        </authorList>
    </citation>
    <scope>NUCLEOTIDE SEQUENCE [LARGE SCALE GENOMIC DNA]</scope>
    <source>
        <strain evidence="17 18">8-3EHSu</strain>
    </source>
</reference>
<dbReference type="AlphaFoldDB" id="A0A4Q7J0L4"/>
<proteinExistence type="inferred from homology"/>
<organism evidence="17 18">
    <name type="scientific">Amycolatopsis suaedae</name>
    <dbReference type="NCBI Taxonomy" id="2510978"/>
    <lineage>
        <taxon>Bacteria</taxon>
        <taxon>Bacillati</taxon>
        <taxon>Actinomycetota</taxon>
        <taxon>Actinomycetes</taxon>
        <taxon>Pseudonocardiales</taxon>
        <taxon>Pseudonocardiaceae</taxon>
        <taxon>Amycolatopsis</taxon>
    </lineage>
</organism>
<accession>A0A4Q7J0L4</accession>
<feature type="compositionally biased region" description="Basic and acidic residues" evidence="14">
    <location>
        <begin position="1"/>
        <end position="10"/>
    </location>
</feature>
<comment type="pathway">
    <text evidence="1 13">Amino-acid biosynthesis; L-threonine biosynthesis; L-threonine from L-aspartate: step 4/5.</text>
</comment>
<dbReference type="InterPro" id="IPR014721">
    <property type="entry name" value="Ribsml_uS5_D2-typ_fold_subgr"/>
</dbReference>
<dbReference type="InterPro" id="IPR000870">
    <property type="entry name" value="Homoserine_kinase"/>
</dbReference>
<evidence type="ECO:0000256" key="5">
    <source>
        <dbReference type="ARBA" id="ARBA00022605"/>
    </source>
</evidence>
<dbReference type="InterPro" id="IPR013750">
    <property type="entry name" value="GHMP_kinase_C_dom"/>
</dbReference>
<comment type="function">
    <text evidence="12 13">Catalyzes the ATP-dependent phosphorylation of L-homoserine to L-homoserine phosphate.</text>
</comment>
<comment type="catalytic activity">
    <reaction evidence="11 13">
        <text>L-homoserine + ATP = O-phospho-L-homoserine + ADP + H(+)</text>
        <dbReference type="Rhea" id="RHEA:13985"/>
        <dbReference type="ChEBI" id="CHEBI:15378"/>
        <dbReference type="ChEBI" id="CHEBI:30616"/>
        <dbReference type="ChEBI" id="CHEBI:57476"/>
        <dbReference type="ChEBI" id="CHEBI:57590"/>
        <dbReference type="ChEBI" id="CHEBI:456216"/>
        <dbReference type="EC" id="2.7.1.39"/>
    </reaction>
</comment>
<dbReference type="GO" id="GO:0009088">
    <property type="term" value="P:threonine biosynthetic process"/>
    <property type="evidence" value="ECO:0007669"/>
    <property type="project" value="UniProtKB-UniRule"/>
</dbReference>
<dbReference type="EMBL" id="SFCC01000015">
    <property type="protein sequence ID" value="RZQ60881.1"/>
    <property type="molecule type" value="Genomic_DNA"/>
</dbReference>
<keyword evidence="18" id="KW-1185">Reference proteome</keyword>
<comment type="similarity">
    <text evidence="2 13">Belongs to the GHMP kinase family. Homoserine kinase subfamily.</text>
</comment>
<dbReference type="EC" id="2.7.1.39" evidence="3 13"/>
<sequence>MHGHRARAEGPGHGAGGHGRGRAAGRRPGCRRRRAGAGVRVRVPASTANLGPGFDTLGLALGLYDEVEVLVTGSGLKVEVIDAGAGPMDDVPTDERHLVVRALRRAAEHLGLDVPGLHLRCHNAIPHARGLGSSAAAVVSGVAAAYALAGRELDGEALRLAAGFEGHADNAAASLFGGFVIAWADGGRFAAQRLDPHPAIRPVVAVPTMRSSTEATRGLLPETVPHADAAHNAGRAALAVLALTQRPDLLLAATEDRLHQEYRAPAYPASTRLVTALRSQGVAAAVSGAGPTVLALTTDGILPAGMDVEGFDVTELAVDTAGVQVASA</sequence>
<feature type="binding site" evidence="13">
    <location>
        <begin position="126"/>
        <end position="136"/>
    </location>
    <ligand>
        <name>ATP</name>
        <dbReference type="ChEBI" id="CHEBI:30616"/>
    </ligand>
</feature>
<evidence type="ECO:0000256" key="12">
    <source>
        <dbReference type="ARBA" id="ARBA00049954"/>
    </source>
</evidence>
<dbReference type="PROSITE" id="PS00627">
    <property type="entry name" value="GHMP_KINASES_ATP"/>
    <property type="match status" value="1"/>
</dbReference>
<evidence type="ECO:0000256" key="8">
    <source>
        <dbReference type="ARBA" id="ARBA00022741"/>
    </source>
</evidence>
<dbReference type="Pfam" id="PF00288">
    <property type="entry name" value="GHMP_kinases_N"/>
    <property type="match status" value="1"/>
</dbReference>
<evidence type="ECO:0000256" key="2">
    <source>
        <dbReference type="ARBA" id="ARBA00007370"/>
    </source>
</evidence>
<keyword evidence="8 13" id="KW-0547">Nucleotide-binding</keyword>
<gene>
    <name evidence="13" type="primary">thrB</name>
    <name evidence="17" type="ORF">EWH70_27705</name>
</gene>
<dbReference type="GO" id="GO:0005524">
    <property type="term" value="F:ATP binding"/>
    <property type="evidence" value="ECO:0007669"/>
    <property type="project" value="UniProtKB-UniRule"/>
</dbReference>
<evidence type="ECO:0000256" key="14">
    <source>
        <dbReference type="SAM" id="MobiDB-lite"/>
    </source>
</evidence>
<keyword evidence="5 13" id="KW-0028">Amino-acid biosynthesis</keyword>
<dbReference type="UniPathway" id="UPA00050">
    <property type="reaction ID" value="UER00064"/>
</dbReference>
<evidence type="ECO:0000256" key="4">
    <source>
        <dbReference type="ARBA" id="ARBA00017858"/>
    </source>
</evidence>
<evidence type="ECO:0000256" key="1">
    <source>
        <dbReference type="ARBA" id="ARBA00005015"/>
    </source>
</evidence>
<comment type="subcellular location">
    <subcellularLocation>
        <location evidence="13">Cytoplasm</location>
    </subcellularLocation>
</comment>
<dbReference type="NCBIfam" id="TIGR00191">
    <property type="entry name" value="thrB"/>
    <property type="match status" value="1"/>
</dbReference>
<dbReference type="SUPFAM" id="SSF55060">
    <property type="entry name" value="GHMP Kinase, C-terminal domain"/>
    <property type="match status" value="1"/>
</dbReference>
<evidence type="ECO:0000259" key="15">
    <source>
        <dbReference type="Pfam" id="PF00288"/>
    </source>
</evidence>
<evidence type="ECO:0000259" key="16">
    <source>
        <dbReference type="Pfam" id="PF08544"/>
    </source>
</evidence>
<keyword evidence="9 13" id="KW-0418">Kinase</keyword>
<dbReference type="PANTHER" id="PTHR20861:SF1">
    <property type="entry name" value="HOMOSERINE KINASE"/>
    <property type="match status" value="1"/>
</dbReference>
<feature type="domain" description="GHMP kinase C-terminal" evidence="16">
    <location>
        <begin position="253"/>
        <end position="298"/>
    </location>
</feature>
<evidence type="ECO:0000256" key="13">
    <source>
        <dbReference type="HAMAP-Rule" id="MF_00384"/>
    </source>
</evidence>
<dbReference type="InterPro" id="IPR036554">
    <property type="entry name" value="GHMP_kinase_C_sf"/>
</dbReference>
<evidence type="ECO:0000256" key="6">
    <source>
        <dbReference type="ARBA" id="ARBA00022679"/>
    </source>
</evidence>
<protein>
    <recommendedName>
        <fullName evidence="4 13">Homoserine kinase</fullName>
        <shortName evidence="13">HK</shortName>
        <shortName evidence="13">HSK</shortName>
        <ecNumber evidence="3 13">2.7.1.39</ecNumber>
    </recommendedName>
</protein>
<dbReference type="OrthoDB" id="9769912at2"/>
<dbReference type="GO" id="GO:0005737">
    <property type="term" value="C:cytoplasm"/>
    <property type="evidence" value="ECO:0007669"/>
    <property type="project" value="UniProtKB-SubCell"/>
</dbReference>
<feature type="compositionally biased region" description="Basic residues" evidence="14">
    <location>
        <begin position="19"/>
        <end position="35"/>
    </location>
</feature>
<evidence type="ECO:0000256" key="7">
    <source>
        <dbReference type="ARBA" id="ARBA00022697"/>
    </source>
</evidence>
<evidence type="ECO:0000256" key="10">
    <source>
        <dbReference type="ARBA" id="ARBA00022840"/>
    </source>
</evidence>
<feature type="domain" description="GHMP kinase N-terminal" evidence="15">
    <location>
        <begin position="98"/>
        <end position="178"/>
    </location>
</feature>
<dbReference type="InterPro" id="IPR006203">
    <property type="entry name" value="GHMP_knse_ATP-bd_CS"/>
</dbReference>
<dbReference type="Gene3D" id="3.30.70.890">
    <property type="entry name" value="GHMP kinase, C-terminal domain"/>
    <property type="match status" value="1"/>
</dbReference>
<name>A0A4Q7J0L4_9PSEU</name>
<dbReference type="HAMAP" id="MF_00384">
    <property type="entry name" value="Homoser_kinase"/>
    <property type="match status" value="1"/>
</dbReference>